<feature type="transmembrane region" description="Helical" evidence="6">
    <location>
        <begin position="30"/>
        <end position="54"/>
    </location>
</feature>
<evidence type="ECO:0000256" key="4">
    <source>
        <dbReference type="ARBA" id="ARBA00022989"/>
    </source>
</evidence>
<dbReference type="InterPro" id="IPR005495">
    <property type="entry name" value="LptG/LptF_permease"/>
</dbReference>
<dbReference type="HOGENOM" id="CLU_028799_7_1_5"/>
<feature type="transmembrane region" description="Helical" evidence="6">
    <location>
        <begin position="116"/>
        <end position="134"/>
    </location>
</feature>
<evidence type="ECO:0000313" key="8">
    <source>
        <dbReference type="Proteomes" id="UP000000816"/>
    </source>
</evidence>
<dbReference type="GO" id="GO:0043190">
    <property type="term" value="C:ATP-binding cassette (ABC) transporter complex"/>
    <property type="evidence" value="ECO:0007669"/>
    <property type="project" value="TreeGrafter"/>
</dbReference>
<feature type="transmembrane region" description="Helical" evidence="6">
    <location>
        <begin position="354"/>
        <end position="374"/>
    </location>
</feature>
<keyword evidence="7" id="KW-0012">Acyltransferase</keyword>
<feature type="transmembrane region" description="Helical" evidence="6">
    <location>
        <begin position="296"/>
        <end position="314"/>
    </location>
</feature>
<dbReference type="GO" id="GO:0016746">
    <property type="term" value="F:acyltransferase activity"/>
    <property type="evidence" value="ECO:0007669"/>
    <property type="project" value="UniProtKB-KW"/>
</dbReference>
<keyword evidence="4 6" id="KW-1133">Transmembrane helix</keyword>
<name>Q92FY2_RICCN</name>
<gene>
    <name evidence="7" type="ordered locus">RC1345</name>
</gene>
<feature type="transmembrane region" description="Helical" evidence="6">
    <location>
        <begin position="66"/>
        <end position="95"/>
    </location>
</feature>
<keyword evidence="2" id="KW-1003">Cell membrane</keyword>
<comment type="subcellular location">
    <subcellularLocation>
        <location evidence="1">Cell membrane</location>
        <topology evidence="1">Multi-pass membrane protein</topology>
    </subcellularLocation>
</comment>
<accession>Q92FY2</accession>
<dbReference type="PANTHER" id="PTHR33529:SF6">
    <property type="entry name" value="YJGP_YJGQ FAMILY PERMEASE"/>
    <property type="match status" value="1"/>
</dbReference>
<sequence>MMSLLAKNENDIKKQTNIMLLYRKYFIKNILPLLIVVTFSVTSIVWITQILKLLYLFDKGIKVMDFFSLIVLVLPTLLFILLPVIMVITVIYIYNNLKVERQLIILQASGVNNVQLALPALYVALIVMLLAYYISSNILPLSHINLKSRLNFIKNNYISSMIEEKTFNKVTKDITVFIDKKSAGNIMNGVIIFDNRNADNPSVVFAGSGTLNIYDNSPIFELNKGIRQEYDVNGNLTQLTFDSLMIKLQNDNPLVSQRTKHNKEANEYYISELLAPPHDLAITKKIKLIAEAHQRIIWPLYNFVLPFVALAVFLRYPYSKKTTFMPVLFSALTVLLVTSIHFILQNFASKNLDFIFACYFNLVIALTIGLYLFVRKRI</sequence>
<dbReference type="KEGG" id="rco:RC1345"/>
<dbReference type="AlphaFoldDB" id="Q92FY2"/>
<evidence type="ECO:0000313" key="7">
    <source>
        <dbReference type="EMBL" id="AAL03883.1"/>
    </source>
</evidence>
<dbReference type="PANTHER" id="PTHR33529">
    <property type="entry name" value="SLR0882 PROTEIN-RELATED"/>
    <property type="match status" value="1"/>
</dbReference>
<proteinExistence type="predicted"/>
<evidence type="ECO:0000256" key="2">
    <source>
        <dbReference type="ARBA" id="ARBA00022475"/>
    </source>
</evidence>
<dbReference type="GO" id="GO:0015920">
    <property type="term" value="P:lipopolysaccharide transport"/>
    <property type="evidence" value="ECO:0007669"/>
    <property type="project" value="TreeGrafter"/>
</dbReference>
<dbReference type="EMBL" id="AE006914">
    <property type="protein sequence ID" value="AAL03883.1"/>
    <property type="molecule type" value="Genomic_DNA"/>
</dbReference>
<evidence type="ECO:0000256" key="3">
    <source>
        <dbReference type="ARBA" id="ARBA00022692"/>
    </source>
</evidence>
<keyword evidence="5 6" id="KW-0472">Membrane</keyword>
<dbReference type="PIR" id="A97868">
    <property type="entry name" value="A97868"/>
</dbReference>
<evidence type="ECO:0000256" key="5">
    <source>
        <dbReference type="ARBA" id="ARBA00023136"/>
    </source>
</evidence>
<evidence type="ECO:0000256" key="6">
    <source>
        <dbReference type="SAM" id="Phobius"/>
    </source>
</evidence>
<feature type="transmembrane region" description="Helical" evidence="6">
    <location>
        <begin position="326"/>
        <end position="348"/>
    </location>
</feature>
<organism evidence="7 8">
    <name type="scientific">Rickettsia conorii (strain ATCC VR-613 / Malish 7)</name>
    <dbReference type="NCBI Taxonomy" id="272944"/>
    <lineage>
        <taxon>Bacteria</taxon>
        <taxon>Pseudomonadati</taxon>
        <taxon>Pseudomonadota</taxon>
        <taxon>Alphaproteobacteria</taxon>
        <taxon>Rickettsiales</taxon>
        <taxon>Rickettsiaceae</taxon>
        <taxon>Rickettsieae</taxon>
        <taxon>Rickettsia</taxon>
        <taxon>spotted fever group</taxon>
    </lineage>
</organism>
<evidence type="ECO:0008006" key="9">
    <source>
        <dbReference type="Google" id="ProtNLM"/>
    </source>
</evidence>
<evidence type="ECO:0000256" key="1">
    <source>
        <dbReference type="ARBA" id="ARBA00004651"/>
    </source>
</evidence>
<keyword evidence="3 6" id="KW-0812">Transmembrane</keyword>
<keyword evidence="7" id="KW-0808">Transferase</keyword>
<dbReference type="Pfam" id="PF03739">
    <property type="entry name" value="LptF_LptG"/>
    <property type="match status" value="1"/>
</dbReference>
<protein>
    <recommendedName>
        <fullName evidence="9">Permease YjgP/YjgQ family protein</fullName>
    </recommendedName>
</protein>
<dbReference type="Proteomes" id="UP000000816">
    <property type="component" value="Chromosome"/>
</dbReference>
<reference evidence="7 8" key="1">
    <citation type="journal article" date="2001" name="Science">
        <title>Mechanisms of evolution in Rickettsia conorii and R. prowazekii.</title>
        <authorList>
            <person name="Ogata H."/>
            <person name="Audic S."/>
            <person name="Renesto-Audiffren P."/>
            <person name="Fournier P.-E."/>
            <person name="Barbe V."/>
            <person name="Samson D."/>
            <person name="Roux V."/>
            <person name="Cossart P."/>
            <person name="Weissenbach J."/>
            <person name="Claverie J.-M."/>
            <person name="Raoult D."/>
        </authorList>
    </citation>
    <scope>NUCLEOTIDE SEQUENCE [LARGE SCALE GENOMIC DNA]</scope>
    <source>
        <strain evidence="8">ATCC VR-613 / Malish 7</strain>
    </source>
</reference>